<reference evidence="2 3" key="1">
    <citation type="journal article" date="1995" name="DNA Res.">
        <title>Sequence analysis of the genome of the unicellular cyanobacterium Synechocystis sp. strain PCC6803. I. Sequence features in the 1 Mb region from map positions 64% to 92% of the genome.</title>
        <authorList>
            <person name="Kaneko T."/>
            <person name="Tanaka A."/>
            <person name="Sato S."/>
            <person name="Kotani H."/>
            <person name="Sazuka T."/>
            <person name="Miyajima N."/>
            <person name="Sugiura M."/>
            <person name="Tabata S."/>
        </authorList>
    </citation>
    <scope>NUCLEOTIDE SEQUENCE [LARGE SCALE GENOMIC DNA]</scope>
    <source>
        <strain evidence="3">ATCC 27184 / PCC 6803 / Kazusa</strain>
    </source>
</reference>
<dbReference type="SUPFAM" id="SSF53474">
    <property type="entry name" value="alpha/beta-Hydrolases"/>
    <property type="match status" value="1"/>
</dbReference>
<accession>Q55826</accession>
<dbReference type="Gene3D" id="3.40.50.1820">
    <property type="entry name" value="alpha/beta hydrolase"/>
    <property type="match status" value="1"/>
</dbReference>
<dbReference type="PIR" id="S76637">
    <property type="entry name" value="S76637"/>
</dbReference>
<keyword evidence="3" id="KW-1185">Reference proteome</keyword>
<dbReference type="ESTHER" id="synsp-SLL0482">
    <property type="family name" value="Lipase_3"/>
</dbReference>
<dbReference type="InParanoid" id="Q55826"/>
<evidence type="ECO:0000313" key="3">
    <source>
        <dbReference type="Proteomes" id="UP000001425"/>
    </source>
</evidence>
<dbReference type="EMBL" id="BA000022">
    <property type="protein sequence ID" value="BAA10581.1"/>
    <property type="molecule type" value="Genomic_DNA"/>
</dbReference>
<gene>
    <name evidence="2" type="ordered locus">sll0482</name>
</gene>
<protein>
    <submittedName>
        <fullName evidence="2">Sll0482 protein</fullName>
    </submittedName>
</protein>
<dbReference type="PANTHER" id="PTHR45856:SF24">
    <property type="entry name" value="FUNGAL LIPASE-LIKE DOMAIN-CONTAINING PROTEIN"/>
    <property type="match status" value="1"/>
</dbReference>
<dbReference type="PaxDb" id="1148-1001744"/>
<name>Q55826_SYNY3</name>
<evidence type="ECO:0000313" key="2">
    <source>
        <dbReference type="EMBL" id="BAA10581.1"/>
    </source>
</evidence>
<dbReference type="AlphaFoldDB" id="Q55826"/>
<dbReference type="InterPro" id="IPR051218">
    <property type="entry name" value="Sec_MonoDiacylglyc_Lipase"/>
</dbReference>
<proteinExistence type="predicted"/>
<sequence>MPMALWGIVSINQSSPTRRASTMGIFNRRRLLLGGVALGGAFTIGREERHRQEIRELQALAKAQAANTDRTSMLNAAFEADAEKIYRGEEIINSVRLTPPILPYDRQISQLLIRCSKIATQQYLTGKTIPSYDGNIRQLPAYSSDLDEYKQIASFRGREAHISESVAVQIPLDNTGDPLDKTWDQAEDSLGETIRQVVKVTQEIPVYLGFILSSPRRNLIVFRGTQTTMEWVNNLRAQQIPFTERRSGQYFGKIHQGFIENYLRIVSPIPREIAQQLDPAVPCYVTGHSLGASLAVLAALDLAVNLPNLRSQIQLYSYACPRVGDVTFAQLHSRQVPNSYRIVNLADVIPLLPPTTGLGTYVHVGQSWSFLSQGGDILPNHVVDTYQGAVDREVETDQSRDYPIAAV</sequence>
<dbReference type="InterPro" id="IPR002921">
    <property type="entry name" value="Fungal_lipase-type"/>
</dbReference>
<dbReference type="KEGG" id="syn:sll0482"/>
<organism evidence="2 3">
    <name type="scientific">Synechocystis sp. (strain ATCC 27184 / PCC 6803 / Kazusa)</name>
    <dbReference type="NCBI Taxonomy" id="1111708"/>
    <lineage>
        <taxon>Bacteria</taxon>
        <taxon>Bacillati</taxon>
        <taxon>Cyanobacteriota</taxon>
        <taxon>Cyanophyceae</taxon>
        <taxon>Synechococcales</taxon>
        <taxon>Merismopediaceae</taxon>
        <taxon>Synechocystis</taxon>
    </lineage>
</organism>
<feature type="domain" description="Fungal lipase-type" evidence="1">
    <location>
        <begin position="220"/>
        <end position="355"/>
    </location>
</feature>
<dbReference type="InterPro" id="IPR029058">
    <property type="entry name" value="AB_hydrolase_fold"/>
</dbReference>
<evidence type="ECO:0000259" key="1">
    <source>
        <dbReference type="Pfam" id="PF01764"/>
    </source>
</evidence>
<dbReference type="STRING" id="1148.gene:10500085"/>
<dbReference type="GO" id="GO:0006629">
    <property type="term" value="P:lipid metabolic process"/>
    <property type="evidence" value="ECO:0007669"/>
    <property type="project" value="InterPro"/>
</dbReference>
<dbReference type="Proteomes" id="UP000001425">
    <property type="component" value="Chromosome"/>
</dbReference>
<dbReference type="EnsemblBacteria" id="BAA10581">
    <property type="protein sequence ID" value="BAA10581"/>
    <property type="gene ID" value="BAA10581"/>
</dbReference>
<dbReference type="eggNOG" id="COG3675">
    <property type="taxonomic scope" value="Bacteria"/>
</dbReference>
<dbReference type="Pfam" id="PF01764">
    <property type="entry name" value="Lipase_3"/>
    <property type="match status" value="1"/>
</dbReference>
<reference evidence="2 3" key="2">
    <citation type="journal article" date="1996" name="DNA Res.">
        <title>Sequence analysis of the genome of the unicellular cyanobacterium Synechocystis sp. strain PCC6803. II. Sequence determination of the entire genome and assignment of potential protein-coding regions.</title>
        <authorList>
            <person name="Kaneko T."/>
            <person name="Sato S."/>
            <person name="Kotani H."/>
            <person name="Tanaka A."/>
            <person name="Asamizu E."/>
            <person name="Nakamura Y."/>
            <person name="Miyajima N."/>
            <person name="Hirosawa M."/>
            <person name="Sugiura M."/>
            <person name="Sasamoto S."/>
            <person name="Kimura T."/>
            <person name="Hosouchi T."/>
            <person name="Matsuno A."/>
            <person name="Muraki A."/>
            <person name="Nakazaki N."/>
            <person name="Naruo K."/>
            <person name="Okumura S."/>
            <person name="Shimpo S."/>
            <person name="Takeuchi C."/>
            <person name="Wada T."/>
            <person name="Watanabe A."/>
            <person name="Yamada M."/>
            <person name="Yasuda M."/>
            <person name="Tabata S."/>
        </authorList>
    </citation>
    <scope>NUCLEOTIDE SEQUENCE [LARGE SCALE GENOMIC DNA]</scope>
    <source>
        <strain evidence="3">ATCC 27184 / PCC 6803 / Kazusa</strain>
    </source>
</reference>
<dbReference type="CDD" id="cd00519">
    <property type="entry name" value="Lipase_3"/>
    <property type="match status" value="1"/>
</dbReference>
<dbReference type="PANTHER" id="PTHR45856">
    <property type="entry name" value="ALPHA/BETA-HYDROLASES SUPERFAMILY PROTEIN"/>
    <property type="match status" value="1"/>
</dbReference>